<evidence type="ECO:0000313" key="2">
    <source>
        <dbReference type="EMBL" id="CAL1537917.1"/>
    </source>
</evidence>
<feature type="compositionally biased region" description="Polar residues" evidence="1">
    <location>
        <begin position="1"/>
        <end position="24"/>
    </location>
</feature>
<sequence length="497" mass="55808">MLNHSRQAPVPNQTEDNSKSQNTVKKTETRPDKRVSNDAGLDKVQIRMKEVVSFHRSTSHGETSKARQPQPHNPEAKLHVNASDDDGMSRAQRRPPRRTYTISNVQDVINSLKDARHDVRKVSRSRHQSQDMALASPWVTPSAEDSVNKRKPSMASTQTSLVESPISKVSLSEDVAALKGSRPSLSLGHLGPRASFQTMTKRVTNLLKFRNAMTPRKTSVVGGTNKDNVNGAEIVDNLPKTPRFSSFMSPEAQYAMMKGYEDVIADKLSTKYPEYNDMIKRNKTPHHSVAISEKSTLVATKLVSKHEVRVRARKPPYVTDQGASPTNIVVAENMTLTELVENNSDVGDVRNIQRKSSPSLNPDTVSQTRVPSPQQNAKETASSSLDNLRRLSLAFPILAANKADKSNELLMDSERVRTPLTRRHSVYSSSPLPHDRRIVLSYRMERAMDILDTIRPKWEHALSPRVKDVTRRLDAPVTDYNRWAEQWATEFKTDTVN</sequence>
<evidence type="ECO:0000256" key="1">
    <source>
        <dbReference type="SAM" id="MobiDB-lite"/>
    </source>
</evidence>
<evidence type="ECO:0000313" key="3">
    <source>
        <dbReference type="Proteomes" id="UP001497497"/>
    </source>
</evidence>
<dbReference type="AlphaFoldDB" id="A0AAV2HWC1"/>
<accession>A0AAV2HWC1</accession>
<name>A0AAV2HWC1_LYMST</name>
<reference evidence="2 3" key="1">
    <citation type="submission" date="2024-04" db="EMBL/GenBank/DDBJ databases">
        <authorList>
            <consortium name="Genoscope - CEA"/>
            <person name="William W."/>
        </authorList>
    </citation>
    <scope>NUCLEOTIDE SEQUENCE [LARGE SCALE GENOMIC DNA]</scope>
</reference>
<feature type="compositionally biased region" description="Basic and acidic residues" evidence="1">
    <location>
        <begin position="25"/>
        <end position="53"/>
    </location>
</feature>
<feature type="compositionally biased region" description="Polar residues" evidence="1">
    <location>
        <begin position="354"/>
        <end position="381"/>
    </location>
</feature>
<gene>
    <name evidence="2" type="ORF">GSLYS_00011768001</name>
</gene>
<keyword evidence="3" id="KW-1185">Reference proteome</keyword>
<feature type="region of interest" description="Disordered" evidence="1">
    <location>
        <begin position="1"/>
        <end position="96"/>
    </location>
</feature>
<dbReference type="Proteomes" id="UP001497497">
    <property type="component" value="Unassembled WGS sequence"/>
</dbReference>
<protein>
    <submittedName>
        <fullName evidence="2">Uncharacterized protein</fullName>
    </submittedName>
</protein>
<comment type="caution">
    <text evidence="2">The sequence shown here is derived from an EMBL/GenBank/DDBJ whole genome shotgun (WGS) entry which is preliminary data.</text>
</comment>
<feature type="region of interest" description="Disordered" evidence="1">
    <location>
        <begin position="139"/>
        <end position="160"/>
    </location>
</feature>
<feature type="region of interest" description="Disordered" evidence="1">
    <location>
        <begin position="347"/>
        <end position="383"/>
    </location>
</feature>
<organism evidence="2 3">
    <name type="scientific">Lymnaea stagnalis</name>
    <name type="common">Great pond snail</name>
    <name type="synonym">Helix stagnalis</name>
    <dbReference type="NCBI Taxonomy" id="6523"/>
    <lineage>
        <taxon>Eukaryota</taxon>
        <taxon>Metazoa</taxon>
        <taxon>Spiralia</taxon>
        <taxon>Lophotrochozoa</taxon>
        <taxon>Mollusca</taxon>
        <taxon>Gastropoda</taxon>
        <taxon>Heterobranchia</taxon>
        <taxon>Euthyneura</taxon>
        <taxon>Panpulmonata</taxon>
        <taxon>Hygrophila</taxon>
        <taxon>Lymnaeoidea</taxon>
        <taxon>Lymnaeidae</taxon>
        <taxon>Lymnaea</taxon>
    </lineage>
</organism>
<dbReference type="EMBL" id="CAXITT010000278">
    <property type="protein sequence ID" value="CAL1537917.1"/>
    <property type="molecule type" value="Genomic_DNA"/>
</dbReference>
<proteinExistence type="predicted"/>